<evidence type="ECO:0000256" key="8">
    <source>
        <dbReference type="RuleBase" id="RU365103"/>
    </source>
</evidence>
<dbReference type="Gene3D" id="3.40.50.2000">
    <property type="entry name" value="Glycogen Phosphorylase B"/>
    <property type="match status" value="1"/>
</dbReference>
<dbReference type="PANTHER" id="PTHR42755">
    <property type="entry name" value="3-DEOXY-MANNO-OCTULOSONATE CYTIDYLYLTRANSFERASE"/>
    <property type="match status" value="1"/>
</dbReference>
<dbReference type="Proteomes" id="UP001210770">
    <property type="component" value="Chromosome"/>
</dbReference>
<evidence type="ECO:0000259" key="9">
    <source>
        <dbReference type="Pfam" id="PF04413"/>
    </source>
</evidence>
<dbReference type="Gene3D" id="3.40.50.11720">
    <property type="entry name" value="3-Deoxy-D-manno-octulosonic-acid transferase, N-terminal domain"/>
    <property type="match status" value="1"/>
</dbReference>
<dbReference type="GO" id="GO:0009244">
    <property type="term" value="P:lipopolysaccharide core region biosynthetic process"/>
    <property type="evidence" value="ECO:0007669"/>
    <property type="project" value="UniProtKB-UniRule"/>
</dbReference>
<comment type="subcellular location">
    <subcellularLocation>
        <location evidence="8">Cell membrane</location>
    </subcellularLocation>
</comment>
<dbReference type="InterPro" id="IPR039901">
    <property type="entry name" value="Kdotransferase"/>
</dbReference>
<protein>
    <recommendedName>
        <fullName evidence="4 8">3-deoxy-D-manno-octulosonic acid transferase</fullName>
        <shortName evidence="8">Kdo transferase</shortName>
        <ecNumber evidence="3 8">2.4.99.12</ecNumber>
    </recommendedName>
    <alternativeName>
        <fullName evidence="6 8">Lipid IV(A) 3-deoxy-D-manno-octulosonic acid transferase</fullName>
    </alternativeName>
</protein>
<reference evidence="10" key="1">
    <citation type="submission" date="2023-01" db="EMBL/GenBank/DDBJ databases">
        <title>Comparative genomic analysis of cold water coral derived Sulfitobacter faviae: insights into their metabolism and habitat adaptation.</title>
        <authorList>
            <person name="Guo Y."/>
            <person name="Lin S."/>
            <person name="Huang Z."/>
            <person name="Tang K."/>
            <person name="Wang X."/>
        </authorList>
    </citation>
    <scope>NUCLEOTIDE SEQUENCE</scope>
    <source>
        <strain evidence="10">SCSIO W_1865</strain>
    </source>
</reference>
<keyword evidence="8" id="KW-1003">Cell membrane</keyword>
<keyword evidence="8" id="KW-0448">Lipopolysaccharide biosynthesis</keyword>
<dbReference type="GO" id="GO:0005886">
    <property type="term" value="C:plasma membrane"/>
    <property type="evidence" value="ECO:0007669"/>
    <property type="project" value="UniProtKB-SubCell"/>
</dbReference>
<dbReference type="RefSeq" id="WP_271688831.1">
    <property type="nucleotide sequence ID" value="NZ_CP116423.1"/>
</dbReference>
<dbReference type="InterPro" id="IPR007507">
    <property type="entry name" value="Glycos_transf_N"/>
</dbReference>
<name>A0AAX3LPS9_9RHOB</name>
<dbReference type="GO" id="GO:0043842">
    <property type="term" value="F:Kdo transferase activity"/>
    <property type="evidence" value="ECO:0007669"/>
    <property type="project" value="UniProtKB-EC"/>
</dbReference>
<dbReference type="InterPro" id="IPR038107">
    <property type="entry name" value="Glycos_transf_N_sf"/>
</dbReference>
<evidence type="ECO:0000256" key="1">
    <source>
        <dbReference type="ARBA" id="ARBA00003394"/>
    </source>
</evidence>
<comment type="function">
    <text evidence="1 8">Involved in lipopolysaccharide (LPS) biosynthesis. Catalyzes the transfer of 3-deoxy-D-manno-octulosonate (Kdo) residue(s) from CMP-Kdo to lipid IV(A), the tetraacyldisaccharide-1,4'-bisphosphate precursor of lipid A.</text>
</comment>
<dbReference type="PANTHER" id="PTHR42755:SF1">
    <property type="entry name" value="3-DEOXY-D-MANNO-OCTULOSONIC ACID TRANSFERASE, MITOCHONDRIAL-RELATED"/>
    <property type="match status" value="1"/>
</dbReference>
<evidence type="ECO:0000256" key="2">
    <source>
        <dbReference type="ARBA" id="ARBA00004713"/>
    </source>
</evidence>
<proteinExistence type="inferred from homology"/>
<dbReference type="AlphaFoldDB" id="A0AAX3LPS9"/>
<evidence type="ECO:0000256" key="7">
    <source>
        <dbReference type="ARBA" id="ARBA00049183"/>
    </source>
</evidence>
<evidence type="ECO:0000256" key="6">
    <source>
        <dbReference type="ARBA" id="ARBA00031445"/>
    </source>
</evidence>
<evidence type="ECO:0000256" key="4">
    <source>
        <dbReference type="ARBA" id="ARBA00019077"/>
    </source>
</evidence>
<evidence type="ECO:0000313" key="11">
    <source>
        <dbReference type="Proteomes" id="UP001210770"/>
    </source>
</evidence>
<comment type="pathway">
    <text evidence="2 8">Bacterial outer membrane biogenesis; LPS core biosynthesis.</text>
</comment>
<dbReference type="EC" id="2.4.99.12" evidence="3 8"/>
<dbReference type="SUPFAM" id="SSF53756">
    <property type="entry name" value="UDP-Glycosyltransferase/glycogen phosphorylase"/>
    <property type="match status" value="1"/>
</dbReference>
<accession>A0AAX3LPS9</accession>
<evidence type="ECO:0000256" key="3">
    <source>
        <dbReference type="ARBA" id="ARBA00012621"/>
    </source>
</evidence>
<dbReference type="EMBL" id="CP116423">
    <property type="protein sequence ID" value="WCE70590.1"/>
    <property type="molecule type" value="Genomic_DNA"/>
</dbReference>
<comment type="catalytic activity">
    <reaction evidence="7 8">
        <text>lipid IVA (E. coli) + CMP-3-deoxy-beta-D-manno-octulosonate = alpha-Kdo-(2-&gt;6)-lipid IVA (E. coli) + CMP + H(+)</text>
        <dbReference type="Rhea" id="RHEA:28066"/>
        <dbReference type="ChEBI" id="CHEBI:15378"/>
        <dbReference type="ChEBI" id="CHEBI:58603"/>
        <dbReference type="ChEBI" id="CHEBI:60364"/>
        <dbReference type="ChEBI" id="CHEBI:60377"/>
        <dbReference type="ChEBI" id="CHEBI:85987"/>
        <dbReference type="EC" id="2.4.99.12"/>
    </reaction>
</comment>
<organism evidence="10 11">
    <name type="scientific">Sulfitobacter faviae</name>
    <dbReference type="NCBI Taxonomy" id="1775881"/>
    <lineage>
        <taxon>Bacteria</taxon>
        <taxon>Pseudomonadati</taxon>
        <taxon>Pseudomonadota</taxon>
        <taxon>Alphaproteobacteria</taxon>
        <taxon>Rhodobacterales</taxon>
        <taxon>Roseobacteraceae</taxon>
        <taxon>Sulfitobacter</taxon>
    </lineage>
</organism>
<dbReference type="GO" id="GO:0009245">
    <property type="term" value="P:lipid A biosynthetic process"/>
    <property type="evidence" value="ECO:0007669"/>
    <property type="project" value="TreeGrafter"/>
</dbReference>
<comment type="similarity">
    <text evidence="8">Belongs to the glycosyltransferase group 1 family.</text>
</comment>
<keyword evidence="8" id="KW-0472">Membrane</keyword>
<evidence type="ECO:0000256" key="5">
    <source>
        <dbReference type="ARBA" id="ARBA00022679"/>
    </source>
</evidence>
<keyword evidence="5 8" id="KW-0808">Transferase</keyword>
<sequence length="414" mass="44919">MAARSLGLAAYRALVRRGGAEDAPPYIPRPEGELVWMHAAEAGNVLAVLDLAKRFMAMRDRAAVLVTLSESAAAQELPTPETRDLFILPAPSEHPDNVARFLDHWRPDFCLWTWGGLRPNLVLETAGRGCPMMMIDADSAGFDGRRDRWLPDVTRQLLAAFDQVLTRSPAVLRRLVQLGLPRNKGQVTSPLLAGGQALRCAESDLADMSACLVGRPVWYATQVLAEEIPVILTAHRQALRLSHRLLLILHTHDYPTADIAYERARARGFTTMRWGDDPYPDETTQVMVADDPGDRGLFFRVAPVSFLGSSLVSGHGGCDPFEAAALGSAVLYGPKVRNFLPSYGRLATAGAARIVNDAGALGNAVSRLIAPDQAATMAHAGWDVISEGAELADRVIEMVQDRLDEEMGASDARA</sequence>
<feature type="domain" description="3-deoxy-D-manno-octulosonic-acid transferase N-terminal" evidence="9">
    <location>
        <begin position="30"/>
        <end position="189"/>
    </location>
</feature>
<gene>
    <name evidence="10" type="ORF">PL336_01700</name>
</gene>
<dbReference type="Pfam" id="PF04413">
    <property type="entry name" value="Glycos_transf_N"/>
    <property type="match status" value="1"/>
</dbReference>
<evidence type="ECO:0000313" key="10">
    <source>
        <dbReference type="EMBL" id="WCE70590.1"/>
    </source>
</evidence>